<dbReference type="Proteomes" id="UP000799436">
    <property type="component" value="Unassembled WGS sequence"/>
</dbReference>
<gene>
    <name evidence="1" type="ORF">EJ03DRAFT_31793</name>
</gene>
<dbReference type="AlphaFoldDB" id="A0A6G1LF57"/>
<proteinExistence type="predicted"/>
<sequence>MSAPSVVSLECVCGLHARYPHWCTHTTCRRHSSKDRSSQSLRRYSYTRARKPEVDPQAALAVRHRSRQVDVPCHLQSLTVESIESCLQFFCHYRHMQHRQVKRLHRLGCPGRGWQPGEQRRAIETYPAMPAVHTNGEPRQLLHCDGCGLPRHTIILPWLRYNITCPALLLDSLRSLLLEAGLGYCGRAARI</sequence>
<protein>
    <submittedName>
        <fullName evidence="1">Uncharacterized protein</fullName>
    </submittedName>
</protein>
<reference evidence="1" key="1">
    <citation type="journal article" date="2020" name="Stud. Mycol.">
        <title>101 Dothideomycetes genomes: a test case for predicting lifestyles and emergence of pathogens.</title>
        <authorList>
            <person name="Haridas S."/>
            <person name="Albert R."/>
            <person name="Binder M."/>
            <person name="Bloem J."/>
            <person name="Labutti K."/>
            <person name="Salamov A."/>
            <person name="Andreopoulos B."/>
            <person name="Baker S."/>
            <person name="Barry K."/>
            <person name="Bills G."/>
            <person name="Bluhm B."/>
            <person name="Cannon C."/>
            <person name="Castanera R."/>
            <person name="Culley D."/>
            <person name="Daum C."/>
            <person name="Ezra D."/>
            <person name="Gonzalez J."/>
            <person name="Henrissat B."/>
            <person name="Kuo A."/>
            <person name="Liang C."/>
            <person name="Lipzen A."/>
            <person name="Lutzoni F."/>
            <person name="Magnuson J."/>
            <person name="Mondo S."/>
            <person name="Nolan M."/>
            <person name="Ohm R."/>
            <person name="Pangilinan J."/>
            <person name="Park H.-J."/>
            <person name="Ramirez L."/>
            <person name="Alfaro M."/>
            <person name="Sun H."/>
            <person name="Tritt A."/>
            <person name="Yoshinaga Y."/>
            <person name="Zwiers L.-H."/>
            <person name="Turgeon B."/>
            <person name="Goodwin S."/>
            <person name="Spatafora J."/>
            <person name="Crous P."/>
            <person name="Grigoriev I."/>
        </authorList>
    </citation>
    <scope>NUCLEOTIDE SEQUENCE</scope>
    <source>
        <strain evidence="1">CBS 116005</strain>
    </source>
</reference>
<dbReference type="EMBL" id="ML995819">
    <property type="protein sequence ID" value="KAF2771583.1"/>
    <property type="molecule type" value="Genomic_DNA"/>
</dbReference>
<name>A0A6G1LF57_9PEZI</name>
<evidence type="ECO:0000313" key="2">
    <source>
        <dbReference type="Proteomes" id="UP000799436"/>
    </source>
</evidence>
<accession>A0A6G1LF57</accession>
<evidence type="ECO:0000313" key="1">
    <source>
        <dbReference type="EMBL" id="KAF2771583.1"/>
    </source>
</evidence>
<keyword evidence="2" id="KW-1185">Reference proteome</keyword>
<organism evidence="1 2">
    <name type="scientific">Teratosphaeria nubilosa</name>
    <dbReference type="NCBI Taxonomy" id="161662"/>
    <lineage>
        <taxon>Eukaryota</taxon>
        <taxon>Fungi</taxon>
        <taxon>Dikarya</taxon>
        <taxon>Ascomycota</taxon>
        <taxon>Pezizomycotina</taxon>
        <taxon>Dothideomycetes</taxon>
        <taxon>Dothideomycetidae</taxon>
        <taxon>Mycosphaerellales</taxon>
        <taxon>Teratosphaeriaceae</taxon>
        <taxon>Teratosphaeria</taxon>
    </lineage>
</organism>